<dbReference type="CDD" id="cd18548">
    <property type="entry name" value="ABC_6TM_Tm287_like"/>
    <property type="match status" value="1"/>
</dbReference>
<feature type="transmembrane region" description="Helical" evidence="9">
    <location>
        <begin position="235"/>
        <end position="259"/>
    </location>
</feature>
<feature type="transmembrane region" description="Helical" evidence="9">
    <location>
        <begin position="127"/>
        <end position="151"/>
    </location>
</feature>
<dbReference type="InterPro" id="IPR003439">
    <property type="entry name" value="ABC_transporter-like_ATP-bd"/>
</dbReference>
<feature type="transmembrane region" description="Helical" evidence="9">
    <location>
        <begin position="157"/>
        <end position="176"/>
    </location>
</feature>
<organism evidence="12 13">
    <name type="scientific">Arthrobacter globiformis (strain ATCC 8010 / DSM 20124 / JCM 1332 / NBRC 12137 / NCIMB 8907 / NRRL B-2979 / 168)</name>
    <dbReference type="NCBI Taxonomy" id="1077972"/>
    <lineage>
        <taxon>Bacteria</taxon>
        <taxon>Bacillati</taxon>
        <taxon>Actinomycetota</taxon>
        <taxon>Actinomycetes</taxon>
        <taxon>Micrococcales</taxon>
        <taxon>Micrococcaceae</taxon>
        <taxon>Arthrobacter</taxon>
    </lineage>
</organism>
<feature type="transmembrane region" description="Helical" evidence="9">
    <location>
        <begin position="54"/>
        <end position="80"/>
    </location>
</feature>
<dbReference type="InterPro" id="IPR027417">
    <property type="entry name" value="P-loop_NTPase"/>
</dbReference>
<comment type="subcellular location">
    <subcellularLocation>
        <location evidence="1">Cell membrane</location>
        <topology evidence="1">Multi-pass membrane protein</topology>
    </subcellularLocation>
</comment>
<dbReference type="SUPFAM" id="SSF52540">
    <property type="entry name" value="P-loop containing nucleoside triphosphate hydrolases"/>
    <property type="match status" value="1"/>
</dbReference>
<dbReference type="EMBL" id="BAEG01000091">
    <property type="protein sequence ID" value="GAB15736.1"/>
    <property type="molecule type" value="Genomic_DNA"/>
</dbReference>
<dbReference type="Gene3D" id="1.20.1560.10">
    <property type="entry name" value="ABC transporter type 1, transmembrane domain"/>
    <property type="match status" value="1"/>
</dbReference>
<dbReference type="InterPro" id="IPR039421">
    <property type="entry name" value="Type_1_exporter"/>
</dbReference>
<dbReference type="PANTHER" id="PTHR43394:SF1">
    <property type="entry name" value="ATP-BINDING CASSETTE SUB-FAMILY B MEMBER 10, MITOCHONDRIAL"/>
    <property type="match status" value="1"/>
</dbReference>
<dbReference type="GO" id="GO:0016887">
    <property type="term" value="F:ATP hydrolysis activity"/>
    <property type="evidence" value="ECO:0007669"/>
    <property type="project" value="InterPro"/>
</dbReference>
<accession>H0QSD5</accession>
<dbReference type="Pfam" id="PF00664">
    <property type="entry name" value="ABC_membrane"/>
    <property type="match status" value="1"/>
</dbReference>
<keyword evidence="8 9" id="KW-0472">Membrane</keyword>
<feature type="transmembrane region" description="Helical" evidence="9">
    <location>
        <begin position="271"/>
        <end position="295"/>
    </location>
</feature>
<name>H0QSD5_ARTG1</name>
<evidence type="ECO:0000313" key="12">
    <source>
        <dbReference type="EMBL" id="GAB15736.1"/>
    </source>
</evidence>
<keyword evidence="4 9" id="KW-0812">Transmembrane</keyword>
<keyword evidence="13" id="KW-1185">Reference proteome</keyword>
<evidence type="ECO:0000256" key="3">
    <source>
        <dbReference type="ARBA" id="ARBA00022475"/>
    </source>
</evidence>
<dbReference type="GO" id="GO:0015421">
    <property type="term" value="F:ABC-type oligopeptide transporter activity"/>
    <property type="evidence" value="ECO:0007669"/>
    <property type="project" value="TreeGrafter"/>
</dbReference>
<keyword evidence="2" id="KW-0813">Transport</keyword>
<dbReference type="Gene3D" id="3.40.50.300">
    <property type="entry name" value="P-loop containing nucleotide triphosphate hydrolases"/>
    <property type="match status" value="1"/>
</dbReference>
<feature type="domain" description="ABC transmembrane type-1" evidence="11">
    <location>
        <begin position="18"/>
        <end position="300"/>
    </location>
</feature>
<keyword evidence="3" id="KW-1003">Cell membrane</keyword>
<dbReference type="GO" id="GO:0005524">
    <property type="term" value="F:ATP binding"/>
    <property type="evidence" value="ECO:0007669"/>
    <property type="project" value="UniProtKB-KW"/>
</dbReference>
<evidence type="ECO:0000313" key="13">
    <source>
        <dbReference type="Proteomes" id="UP000003828"/>
    </source>
</evidence>
<evidence type="ECO:0000256" key="1">
    <source>
        <dbReference type="ARBA" id="ARBA00004651"/>
    </source>
</evidence>
<dbReference type="GO" id="GO:0005886">
    <property type="term" value="C:plasma membrane"/>
    <property type="evidence" value="ECO:0007669"/>
    <property type="project" value="UniProtKB-SubCell"/>
</dbReference>
<dbReference type="InterPro" id="IPR003593">
    <property type="entry name" value="AAA+_ATPase"/>
</dbReference>
<keyword evidence="6 12" id="KW-0067">ATP-binding</keyword>
<dbReference type="PROSITE" id="PS50929">
    <property type="entry name" value="ABC_TM1F"/>
    <property type="match status" value="1"/>
</dbReference>
<keyword evidence="7 9" id="KW-1133">Transmembrane helix</keyword>
<dbReference type="PANTHER" id="PTHR43394">
    <property type="entry name" value="ATP-DEPENDENT PERMEASE MDL1, MITOCHONDRIAL"/>
    <property type="match status" value="1"/>
</dbReference>
<dbReference type="STRING" id="1077972.ARGLB_091_00770"/>
<dbReference type="InterPro" id="IPR011527">
    <property type="entry name" value="ABC1_TM_dom"/>
</dbReference>
<protein>
    <submittedName>
        <fullName evidence="12">Putative ABC transporter permease/ATP-binding protein</fullName>
    </submittedName>
</protein>
<evidence type="ECO:0000256" key="9">
    <source>
        <dbReference type="SAM" id="Phobius"/>
    </source>
</evidence>
<dbReference type="SUPFAM" id="SSF90123">
    <property type="entry name" value="ABC transporter transmembrane region"/>
    <property type="match status" value="1"/>
</dbReference>
<evidence type="ECO:0000259" key="10">
    <source>
        <dbReference type="PROSITE" id="PS50893"/>
    </source>
</evidence>
<evidence type="ECO:0000256" key="6">
    <source>
        <dbReference type="ARBA" id="ARBA00022840"/>
    </source>
</evidence>
<dbReference type="AlphaFoldDB" id="H0QSD5"/>
<evidence type="ECO:0000256" key="4">
    <source>
        <dbReference type="ARBA" id="ARBA00022692"/>
    </source>
</evidence>
<dbReference type="PROSITE" id="PS50893">
    <property type="entry name" value="ABC_TRANSPORTER_2"/>
    <property type="match status" value="1"/>
</dbReference>
<gene>
    <name evidence="12" type="ORF">ARGLB_091_00770</name>
</gene>
<reference evidence="12 13" key="1">
    <citation type="submission" date="2011-12" db="EMBL/GenBank/DDBJ databases">
        <title>Whole genome shotgun sequence of Arthrobacter globiformis NBRC 12137.</title>
        <authorList>
            <person name="Miyazawa S."/>
            <person name="Hosoyama A."/>
            <person name="Tsuchikane K."/>
            <person name="Katsumata H."/>
            <person name="Yamazaki S."/>
            <person name="Fujita N."/>
        </authorList>
    </citation>
    <scope>NUCLEOTIDE SEQUENCE [LARGE SCALE GENOMIC DNA]</scope>
    <source>
        <strain evidence="12 13">NBRC 12137</strain>
    </source>
</reference>
<dbReference type="PROSITE" id="PS00211">
    <property type="entry name" value="ABC_TRANSPORTER_1"/>
    <property type="match status" value="1"/>
</dbReference>
<keyword evidence="5" id="KW-0547">Nucleotide-binding</keyword>
<dbReference type="InterPro" id="IPR017871">
    <property type="entry name" value="ABC_transporter-like_CS"/>
</dbReference>
<feature type="domain" description="ABC transporter" evidence="10">
    <location>
        <begin position="358"/>
        <end position="593"/>
    </location>
</feature>
<dbReference type="Proteomes" id="UP000003828">
    <property type="component" value="Unassembled WGS sequence"/>
</dbReference>
<proteinExistence type="predicted"/>
<sequence>MLIGLMLRLLGEHRAAVWAIIVLQVVQTAGNLLLPTLNASIIDDGILANQPGVILGLGGWMLVLTAVQAAAALAAGYLGADVAMKIGHRLRRELFAQVQAMSSQEIGTFGAPSLVTRATNDVQQIQTFAVLVFTMLAAAPVMGIGGIILAIQQNAALSSVVIVIVPVLVLIMYLIVRRLIPLYRQGQALIDGITRILREQIIGANVIRGFVRQKHEVARFTEANRRLTSNNLQSALLVAGMLPMIMIVVNLSSVAVVWFGGQLIGSGNMEVGALTALIAYILQILLAIMMAMYVFSTAPRAAVCAERIQAVLDVTPALAVPAVPGPAGAGQAATASAPVPTIAVPAIAEPAAGSGGGVEFSHVWFAYPGAESPVLADISFTAGPGTTTAIIGATGSGKTTLLNLLPRFLNATSGEIRLGGADIRKLPADRLRERISVVPQHSYLFSGTVAGNLRMAAPGATEDDLWRALRLAQAEDFVRLLPDGLHAAVAQGGAGLSGGQRQRLCIARAMLRTADLYLFDDSFSALDYATEAAVTRALEPVLAAATVLMVAERIPTIMGADLILVLDEGRLVAQGTHTELLVSSPTYREIAESQLALDEQP</sequence>
<feature type="transmembrane region" description="Helical" evidence="9">
    <location>
        <begin position="15"/>
        <end position="34"/>
    </location>
</feature>
<dbReference type="FunFam" id="3.40.50.300:FF:000854">
    <property type="entry name" value="Multidrug ABC transporter ATP-binding protein"/>
    <property type="match status" value="1"/>
</dbReference>
<evidence type="ECO:0000256" key="7">
    <source>
        <dbReference type="ARBA" id="ARBA00022989"/>
    </source>
</evidence>
<evidence type="ECO:0000256" key="8">
    <source>
        <dbReference type="ARBA" id="ARBA00023136"/>
    </source>
</evidence>
<evidence type="ECO:0000259" key="11">
    <source>
        <dbReference type="PROSITE" id="PS50929"/>
    </source>
</evidence>
<evidence type="ECO:0000256" key="5">
    <source>
        <dbReference type="ARBA" id="ARBA00022741"/>
    </source>
</evidence>
<evidence type="ECO:0000256" key="2">
    <source>
        <dbReference type="ARBA" id="ARBA00022448"/>
    </source>
</evidence>
<dbReference type="Pfam" id="PF00005">
    <property type="entry name" value="ABC_tran"/>
    <property type="match status" value="1"/>
</dbReference>
<dbReference type="eggNOG" id="COG1132">
    <property type="taxonomic scope" value="Bacteria"/>
</dbReference>
<dbReference type="RefSeq" id="WP_003805546.1">
    <property type="nucleotide sequence ID" value="NZ_BAEG01000091.1"/>
</dbReference>
<dbReference type="SMART" id="SM00382">
    <property type="entry name" value="AAA"/>
    <property type="match status" value="1"/>
</dbReference>
<comment type="caution">
    <text evidence="12">The sequence shown here is derived from an EMBL/GenBank/DDBJ whole genome shotgun (WGS) entry which is preliminary data.</text>
</comment>
<dbReference type="InterPro" id="IPR036640">
    <property type="entry name" value="ABC1_TM_sf"/>
</dbReference>